<organism evidence="1 2">
    <name type="scientific">Fuerstiella marisgermanici</name>
    <dbReference type="NCBI Taxonomy" id="1891926"/>
    <lineage>
        <taxon>Bacteria</taxon>
        <taxon>Pseudomonadati</taxon>
        <taxon>Planctomycetota</taxon>
        <taxon>Planctomycetia</taxon>
        <taxon>Planctomycetales</taxon>
        <taxon>Planctomycetaceae</taxon>
        <taxon>Fuerstiella</taxon>
    </lineage>
</organism>
<evidence type="ECO:0000313" key="2">
    <source>
        <dbReference type="Proteomes" id="UP000187735"/>
    </source>
</evidence>
<dbReference type="KEGG" id="fmr:Fuma_01765"/>
<reference evidence="1 2" key="1">
    <citation type="journal article" date="2016" name="Front. Microbiol.">
        <title>Fuerstia marisgermanicae gen. nov., sp. nov., an Unusual Member of the Phylum Planctomycetes from the German Wadden Sea.</title>
        <authorList>
            <person name="Kohn T."/>
            <person name="Heuer A."/>
            <person name="Jogler M."/>
            <person name="Vollmers J."/>
            <person name="Boedeker C."/>
            <person name="Bunk B."/>
            <person name="Rast P."/>
            <person name="Borchert D."/>
            <person name="Glockner I."/>
            <person name="Freese H.M."/>
            <person name="Klenk H.P."/>
            <person name="Overmann J."/>
            <person name="Kaster A.K."/>
            <person name="Rohde M."/>
            <person name="Wiegand S."/>
            <person name="Jogler C."/>
        </authorList>
    </citation>
    <scope>NUCLEOTIDE SEQUENCE [LARGE SCALE GENOMIC DNA]</scope>
    <source>
        <strain evidence="1 2">NH11</strain>
    </source>
</reference>
<accession>A0A1P8WDQ0</accession>
<evidence type="ECO:0000313" key="1">
    <source>
        <dbReference type="EMBL" id="APZ92157.1"/>
    </source>
</evidence>
<proteinExistence type="predicted"/>
<sequence length="163" mass="17655">MLTGGLFARSVFLNWNANMSAAMTLSFGLISLAAASDSRDLFELTMHQPLTNERYAVTANIGSVSEVTLRTGQIDPATKIGASVQLLQRKSGEFVVRRSVAGEIQKHHSDSSKLVVIANLPADQIVPDGKYLFAVNLIINGREVTSASRVIRMGNLKGQPDER</sequence>
<protein>
    <submittedName>
        <fullName evidence="1">Uncharacterized protein</fullName>
    </submittedName>
</protein>
<dbReference type="EMBL" id="CP017641">
    <property type="protein sequence ID" value="APZ92157.1"/>
    <property type="molecule type" value="Genomic_DNA"/>
</dbReference>
<dbReference type="AlphaFoldDB" id="A0A1P8WDQ0"/>
<dbReference type="Proteomes" id="UP000187735">
    <property type="component" value="Chromosome"/>
</dbReference>
<keyword evidence="2" id="KW-1185">Reference proteome</keyword>
<name>A0A1P8WDQ0_9PLAN</name>
<gene>
    <name evidence="1" type="ORF">Fuma_01765</name>
</gene>